<dbReference type="InterPro" id="IPR011009">
    <property type="entry name" value="Kinase-like_dom_sf"/>
</dbReference>
<evidence type="ECO:0000256" key="7">
    <source>
        <dbReference type="SAM" id="MobiDB-lite"/>
    </source>
</evidence>
<dbReference type="STRING" id="1806994.A0A507BYN6"/>
<feature type="compositionally biased region" description="Low complexity" evidence="7">
    <location>
        <begin position="241"/>
        <end position="251"/>
    </location>
</feature>
<evidence type="ECO:0000256" key="4">
    <source>
        <dbReference type="ARBA" id="ARBA00022777"/>
    </source>
</evidence>
<dbReference type="Gene3D" id="1.10.150.50">
    <property type="entry name" value="Transcription Factor, Ets-1"/>
    <property type="match status" value="1"/>
</dbReference>
<dbReference type="GO" id="GO:0005524">
    <property type="term" value="F:ATP binding"/>
    <property type="evidence" value="ECO:0007669"/>
    <property type="project" value="UniProtKB-UniRule"/>
</dbReference>
<keyword evidence="11" id="KW-1185">Reference proteome</keyword>
<dbReference type="Proteomes" id="UP000319731">
    <property type="component" value="Unassembled WGS sequence"/>
</dbReference>
<feature type="region of interest" description="Disordered" evidence="7">
    <location>
        <begin position="319"/>
        <end position="356"/>
    </location>
</feature>
<dbReference type="Pfam" id="PF00069">
    <property type="entry name" value="Pkinase"/>
    <property type="match status" value="1"/>
</dbReference>
<feature type="region of interest" description="Disordered" evidence="7">
    <location>
        <begin position="143"/>
        <end position="257"/>
    </location>
</feature>
<dbReference type="GeneID" id="42006912"/>
<dbReference type="SUPFAM" id="SSF56112">
    <property type="entry name" value="Protein kinase-like (PK-like)"/>
    <property type="match status" value="1"/>
</dbReference>
<dbReference type="RefSeq" id="XP_031022417.1">
    <property type="nucleotide sequence ID" value="XM_031171615.1"/>
</dbReference>
<feature type="binding site" evidence="6">
    <location>
        <position position="1249"/>
    </location>
    <ligand>
        <name>ATP</name>
        <dbReference type="ChEBI" id="CHEBI:30616"/>
    </ligand>
</feature>
<name>A0A507BYN6_9FUNG</name>
<dbReference type="Pfam" id="PF00536">
    <property type="entry name" value="SAM_1"/>
    <property type="match status" value="1"/>
</dbReference>
<dbReference type="InterPro" id="IPR050538">
    <property type="entry name" value="MAP_kinase_kinase_kinase"/>
</dbReference>
<feature type="compositionally biased region" description="Polar residues" evidence="7">
    <location>
        <begin position="334"/>
        <end position="356"/>
    </location>
</feature>
<dbReference type="PANTHER" id="PTHR48016:SF56">
    <property type="entry name" value="MAPKK KINASE"/>
    <property type="match status" value="1"/>
</dbReference>
<dbReference type="PROSITE" id="PS00108">
    <property type="entry name" value="PROTEIN_KINASE_ST"/>
    <property type="match status" value="1"/>
</dbReference>
<dbReference type="Gene3D" id="3.10.20.90">
    <property type="entry name" value="Phosphatidylinositol 3-kinase Catalytic Subunit, Chain A, domain 1"/>
    <property type="match status" value="1"/>
</dbReference>
<comment type="caution">
    <text evidence="10">The sequence shown here is derived from an EMBL/GenBank/DDBJ whole genome shotgun (WGS) entry which is preliminary data.</text>
</comment>
<evidence type="ECO:0000313" key="10">
    <source>
        <dbReference type="EMBL" id="TPX30846.1"/>
    </source>
</evidence>
<sequence>MLSTGQGPPSRPPAPTHPQSSINDASLGTRQGTLHRRIPSTDTTNIVHRHAMFDNLARSATSKSQTSYLDWNVDQVGIWLDDSGLSRYRKQFADNHVTGDILPELTSDTLKQLGIAIIGDRHRILQAVKKLAMGVGIPSSAASITSSISPGSSAATTPTSPLPPPLSPSPSPSTSKPRTVAPSSTQRIPQRLDSAHQVQNLTDSPPPYNSTAPSIRSPPILLNPSPRSDSKLPWWDNPATANNSASNSSGNVMRSPERMTDSAAALATFPRTGSPSSITSREQHGSMYSTLPRASSVTESPQLAGQWAAWVEGTAALPRRTSSVGQPTGPDSVISPTGSNSSATHNSSFRDSATVRKSQSVEQILAAASGQNAILTVPPSPPKGPRASKSVEALLGGSPLLPASTSFSLGRDGKLSNDKAGFESPKEATGLKKFLGFGTGRKLSKSNVMEGVPPSSQPGGLVSAIYEDEVPPVPPVPSILASLSRKTSSPISPTSPRIPTSELDMIPARSDSLSRGETLLSHTDYSDDASSSIGSINDYNASPSSLQRTLSRDKSGRNLNKLRIDPPHPIIISQRSASIRSTNSAQVATAASGKVEQKSPPIRPPNNVAAISSMNEFFGMGGSGGGSTGSAGNAGPISPPSTRPDVSVDGNFWATSSPKSSNGGVQNAISNNNLSSAHDRVIPQSRANSAVKVTSPLSNPSQSFLEKMVNKIQSRNVSLSDGGIDAEYETRKFLCIKVDCKTSAEPAKIVQVVDIADNASRIRERVLDQFNIHSDERPFYHFYAGSVAHALTDAELVSICKSLQSSLRGNIQLRREQLFPDPEVHRAQQRELASRDSQMSRAETQRSYRYGLQDPSVIPAFPPAPRLSLPRQDLESYGQQQYDESYLPPLAPPEADVVFERPPSELIVDKFEDYFPDLPKEFAPEPMALSDEYMSNSNSDSTKQSIGTSSSDERFLPRSYSVQSDMAFRASSIEPLHLEGLGVDGLPRRRTVKDRLAESISQRRLSRTASVVAQTALKRRSTRRQDIVSVDERALSQMPTSSNAGNHTSSTSDDVATWRDRVRSMGQDTWLFQQWENMPIASSITGAAVQLAAGDSADFRKSTQSTRLMSVQSSPNIADLPKKHSMPAVARSTNSFVGSSRPPTLALAAFPQRFSSKLAEIAISGSAPVSPVDAEPMVENWTDSSAIVPSMEYDISPPSAISTESVSPVIPSPRRWQWTKGRLIGKGSFGSVYMGLVLENDKTELIAVKQVALNARRSTRAAPVTSSDNINSSGDGSSMNLIGGLVGDASSTATTNNTNSMLANAPSSRDDALSKSKRRMEDALNREVELLKDLDHENIVRYLGFEMNESTLNLFLEYVSGGSVTSLVSRVGKFEEDMSRWIVNQVLCGLEYLHERYIIHRDIKGANILVTDEGVAKISDFGISKKHDDRMVYRAHSRMSLQGSIFWMAPEVIKSRGGYSAKVDIWSVGCVMLEMMTGSHPWAAYDEIQAMWKLGERNAPPIPEDLSTDAADFLAKCFIMDPEDRPTATDLLDHNFTEQDVRFDFKASVEHAAIVRRLRRRASDDDVSTLGGRTLSYSQLAPMQRLLDDDHRHVTEEAASYIDDTTYRNASRHRTMMTIGDDDDDAVVPSTYVENETMLKLNGKLANEVITIEPVVEEAEEPPTFVAPNKLNDGASSEEEAGHVEVPDTMNTTNSPAKKRKSRRKKKKYTTIDADQPGILTDTPSQPPQSSTSQIPAEPFLPVVIPAWMG</sequence>
<feature type="compositionally biased region" description="Polar residues" evidence="7">
    <location>
        <begin position="17"/>
        <end position="32"/>
    </location>
</feature>
<dbReference type="GO" id="GO:0000165">
    <property type="term" value="P:MAPK cascade"/>
    <property type="evidence" value="ECO:0007669"/>
    <property type="project" value="UniProtKB-ARBA"/>
</dbReference>
<feature type="compositionally biased region" description="Low complexity" evidence="7">
    <location>
        <begin position="1296"/>
        <end position="1305"/>
    </location>
</feature>
<organism evidence="10 11">
    <name type="scientific">Synchytrium microbalum</name>
    <dbReference type="NCBI Taxonomy" id="1806994"/>
    <lineage>
        <taxon>Eukaryota</taxon>
        <taxon>Fungi</taxon>
        <taxon>Fungi incertae sedis</taxon>
        <taxon>Chytridiomycota</taxon>
        <taxon>Chytridiomycota incertae sedis</taxon>
        <taxon>Chytridiomycetes</taxon>
        <taxon>Synchytriales</taxon>
        <taxon>Synchytriaceae</taxon>
        <taxon>Synchytrium</taxon>
    </lineage>
</organism>
<dbReference type="InterPro" id="IPR008271">
    <property type="entry name" value="Ser/Thr_kinase_AS"/>
</dbReference>
<comment type="similarity">
    <text evidence="1">Belongs to the protein kinase superfamily. STE Ser/Thr protein kinase family. MAP kinase kinase kinase subfamily.</text>
</comment>
<dbReference type="PROSITE" id="PS50105">
    <property type="entry name" value="SAM_DOMAIN"/>
    <property type="match status" value="1"/>
</dbReference>
<feature type="region of interest" description="Disordered" evidence="7">
    <location>
        <begin position="523"/>
        <end position="606"/>
    </location>
</feature>
<feature type="domain" description="SAM" evidence="9">
    <location>
        <begin position="71"/>
        <end position="134"/>
    </location>
</feature>
<feature type="compositionally biased region" description="Basic and acidic residues" evidence="7">
    <location>
        <begin position="550"/>
        <end position="566"/>
    </location>
</feature>
<feature type="region of interest" description="Disordered" evidence="7">
    <location>
        <begin position="619"/>
        <end position="643"/>
    </location>
</feature>
<dbReference type="OrthoDB" id="10525783at2759"/>
<evidence type="ECO:0000259" key="8">
    <source>
        <dbReference type="PROSITE" id="PS50011"/>
    </source>
</evidence>
<dbReference type="PROSITE" id="PS00107">
    <property type="entry name" value="PROTEIN_KINASE_ATP"/>
    <property type="match status" value="1"/>
</dbReference>
<feature type="region of interest" description="Disordered" evidence="7">
    <location>
        <begin position="1"/>
        <end position="37"/>
    </location>
</feature>
<evidence type="ECO:0008006" key="12">
    <source>
        <dbReference type="Google" id="ProtNLM"/>
    </source>
</evidence>
<feature type="domain" description="Protein kinase" evidence="8">
    <location>
        <begin position="1218"/>
        <end position="1537"/>
    </location>
</feature>
<dbReference type="InterPro" id="IPR029458">
    <property type="entry name" value="Ras-bd_By2"/>
</dbReference>
<keyword evidence="2" id="KW-0808">Transferase</keyword>
<proteinExistence type="inferred from homology"/>
<dbReference type="InterPro" id="IPR017441">
    <property type="entry name" value="Protein_kinase_ATP_BS"/>
</dbReference>
<feature type="region of interest" description="Disordered" evidence="7">
    <location>
        <begin position="1103"/>
        <end position="1125"/>
    </location>
</feature>
<reference evidence="10 11" key="1">
    <citation type="journal article" date="2019" name="Sci. Rep.">
        <title>Comparative genomics of chytrid fungi reveal insights into the obligate biotrophic and pathogenic lifestyle of Synchytrium endobioticum.</title>
        <authorList>
            <person name="van de Vossenberg B.T.L.H."/>
            <person name="Warris S."/>
            <person name="Nguyen H.D.T."/>
            <person name="van Gent-Pelzer M.P.E."/>
            <person name="Joly D.L."/>
            <person name="van de Geest H.C."/>
            <person name="Bonants P.J.M."/>
            <person name="Smith D.S."/>
            <person name="Levesque C.A."/>
            <person name="van der Lee T.A.J."/>
        </authorList>
    </citation>
    <scope>NUCLEOTIDE SEQUENCE [LARGE SCALE GENOMIC DNA]</scope>
    <source>
        <strain evidence="10 11">JEL517</strain>
    </source>
</reference>
<keyword evidence="4" id="KW-0418">Kinase</keyword>
<feature type="region of interest" description="Disordered" evidence="7">
    <location>
        <begin position="1665"/>
        <end position="1739"/>
    </location>
</feature>
<feature type="compositionally biased region" description="Polar residues" evidence="7">
    <location>
        <begin position="196"/>
        <end position="214"/>
    </location>
</feature>
<feature type="compositionally biased region" description="Low complexity" evidence="7">
    <location>
        <begin position="1721"/>
        <end position="1734"/>
    </location>
</feature>
<evidence type="ECO:0000313" key="11">
    <source>
        <dbReference type="Proteomes" id="UP000319731"/>
    </source>
</evidence>
<dbReference type="SUPFAM" id="SSF47769">
    <property type="entry name" value="SAM/Pointed domain"/>
    <property type="match status" value="1"/>
</dbReference>
<feature type="compositionally biased region" description="Low complexity" evidence="7">
    <location>
        <begin position="570"/>
        <end position="581"/>
    </location>
</feature>
<dbReference type="GO" id="GO:0004672">
    <property type="term" value="F:protein kinase activity"/>
    <property type="evidence" value="ECO:0007669"/>
    <property type="project" value="InterPro"/>
</dbReference>
<feature type="compositionally biased region" description="Gly residues" evidence="7">
    <location>
        <begin position="619"/>
        <end position="629"/>
    </location>
</feature>
<keyword evidence="5 6" id="KW-0067">ATP-binding</keyword>
<feature type="region of interest" description="Disordered" evidence="7">
    <location>
        <begin position="1296"/>
        <end position="1317"/>
    </location>
</feature>
<evidence type="ECO:0000256" key="5">
    <source>
        <dbReference type="ARBA" id="ARBA00022840"/>
    </source>
</evidence>
<feature type="compositionally biased region" description="Polar residues" evidence="7">
    <location>
        <begin position="1103"/>
        <end position="1116"/>
    </location>
</feature>
<dbReference type="PANTHER" id="PTHR48016">
    <property type="entry name" value="MAP KINASE KINASE KINASE SSK2-RELATED-RELATED"/>
    <property type="match status" value="1"/>
</dbReference>
<dbReference type="Gene3D" id="3.30.200.20">
    <property type="entry name" value="Phosphorylase Kinase, domain 1"/>
    <property type="match status" value="1"/>
</dbReference>
<dbReference type="Pfam" id="PF14847">
    <property type="entry name" value="Ras_bdg_2"/>
    <property type="match status" value="1"/>
</dbReference>
<protein>
    <recommendedName>
        <fullName evidence="12">Protein kinase domain-containing protein</fullName>
    </recommendedName>
</protein>
<dbReference type="InterPro" id="IPR013761">
    <property type="entry name" value="SAM/pointed_sf"/>
</dbReference>
<feature type="compositionally biased region" description="Basic residues" evidence="7">
    <location>
        <begin position="1697"/>
        <end position="1709"/>
    </location>
</feature>
<feature type="compositionally biased region" description="Low complexity" evidence="7">
    <location>
        <begin position="143"/>
        <end position="159"/>
    </location>
</feature>
<keyword evidence="3 6" id="KW-0547">Nucleotide-binding</keyword>
<feature type="compositionally biased region" description="Polar residues" evidence="7">
    <location>
        <begin position="933"/>
        <end position="950"/>
    </location>
</feature>
<dbReference type="InterPro" id="IPR001660">
    <property type="entry name" value="SAM"/>
</dbReference>
<feature type="compositionally biased region" description="Basic and acidic residues" evidence="7">
    <location>
        <begin position="1308"/>
        <end position="1317"/>
    </location>
</feature>
<evidence type="ECO:0000256" key="1">
    <source>
        <dbReference type="ARBA" id="ARBA00006529"/>
    </source>
</evidence>
<evidence type="ECO:0000256" key="6">
    <source>
        <dbReference type="PROSITE-ProRule" id="PRU10141"/>
    </source>
</evidence>
<dbReference type="SMART" id="SM00454">
    <property type="entry name" value="SAM"/>
    <property type="match status" value="1"/>
</dbReference>
<accession>A0A507BYN6</accession>
<evidence type="ECO:0000256" key="2">
    <source>
        <dbReference type="ARBA" id="ARBA00022679"/>
    </source>
</evidence>
<gene>
    <name evidence="10" type="ORF">SmJEL517_g05689</name>
</gene>
<dbReference type="SMART" id="SM00220">
    <property type="entry name" value="S_TKc"/>
    <property type="match status" value="1"/>
</dbReference>
<dbReference type="PROSITE" id="PS50011">
    <property type="entry name" value="PROTEIN_KINASE_DOM"/>
    <property type="match status" value="1"/>
</dbReference>
<dbReference type="Gene3D" id="1.10.510.10">
    <property type="entry name" value="Transferase(Phosphotransferase) domain 1"/>
    <property type="match status" value="1"/>
</dbReference>
<feature type="compositionally biased region" description="Polar residues" evidence="7">
    <location>
        <begin position="523"/>
        <end position="549"/>
    </location>
</feature>
<evidence type="ECO:0000256" key="3">
    <source>
        <dbReference type="ARBA" id="ARBA00022741"/>
    </source>
</evidence>
<dbReference type="InterPro" id="IPR000719">
    <property type="entry name" value="Prot_kinase_dom"/>
</dbReference>
<evidence type="ECO:0000259" key="9">
    <source>
        <dbReference type="PROSITE" id="PS50105"/>
    </source>
</evidence>
<feature type="region of interest" description="Disordered" evidence="7">
    <location>
        <begin position="931"/>
        <end position="954"/>
    </location>
</feature>
<dbReference type="EMBL" id="QEAO01000055">
    <property type="protein sequence ID" value="TPX30846.1"/>
    <property type="molecule type" value="Genomic_DNA"/>
</dbReference>
<feature type="compositionally biased region" description="Pro residues" evidence="7">
    <location>
        <begin position="160"/>
        <end position="171"/>
    </location>
</feature>